<evidence type="ECO:0000256" key="7">
    <source>
        <dbReference type="PROSITE-ProRule" id="PRU00042"/>
    </source>
</evidence>
<dbReference type="Proteomes" id="UP000325672">
    <property type="component" value="Unassembled WGS sequence"/>
</dbReference>
<dbReference type="PROSITE" id="PS50048">
    <property type="entry name" value="ZN2_CY6_FUNGAL_2"/>
    <property type="match status" value="1"/>
</dbReference>
<evidence type="ECO:0000256" key="4">
    <source>
        <dbReference type="ARBA" id="ARBA00023125"/>
    </source>
</evidence>
<evidence type="ECO:0000256" key="6">
    <source>
        <dbReference type="ARBA" id="ARBA00023242"/>
    </source>
</evidence>
<dbReference type="GO" id="GO:0000981">
    <property type="term" value="F:DNA-binding transcription factor activity, RNA polymerase II-specific"/>
    <property type="evidence" value="ECO:0007669"/>
    <property type="project" value="InterPro"/>
</dbReference>
<dbReference type="Gene3D" id="3.30.160.60">
    <property type="entry name" value="Classic Zinc Finger"/>
    <property type="match status" value="1"/>
</dbReference>
<evidence type="ECO:0000259" key="9">
    <source>
        <dbReference type="PROSITE" id="PS50157"/>
    </source>
</evidence>
<dbReference type="GO" id="GO:0003677">
    <property type="term" value="F:DNA binding"/>
    <property type="evidence" value="ECO:0007669"/>
    <property type="project" value="UniProtKB-KW"/>
</dbReference>
<proteinExistence type="predicted"/>
<dbReference type="InterPro" id="IPR036864">
    <property type="entry name" value="Zn2-C6_fun-type_DNA-bd_sf"/>
</dbReference>
<evidence type="ECO:0000313" key="10">
    <source>
        <dbReference type="EMBL" id="KAE8132570.1"/>
    </source>
</evidence>
<feature type="domain" description="C2H2-type" evidence="9">
    <location>
        <begin position="36"/>
        <end position="64"/>
    </location>
</feature>
<protein>
    <recommendedName>
        <fullName evidence="12">C2H2 type zinc finger domain protein</fullName>
    </recommendedName>
</protein>
<keyword evidence="2" id="KW-0862">Zinc</keyword>
<dbReference type="CDD" id="cd12148">
    <property type="entry name" value="fungal_TF_MHR"/>
    <property type="match status" value="1"/>
</dbReference>
<dbReference type="GO" id="GO:0006351">
    <property type="term" value="P:DNA-templated transcription"/>
    <property type="evidence" value="ECO:0007669"/>
    <property type="project" value="InterPro"/>
</dbReference>
<keyword evidence="11" id="KW-1185">Reference proteome</keyword>
<keyword evidence="6" id="KW-0539">Nucleus</keyword>
<name>A0A5N6SFU3_ASPPS</name>
<dbReference type="PROSITE" id="PS00463">
    <property type="entry name" value="ZN2_CY6_FUNGAL_1"/>
    <property type="match status" value="1"/>
</dbReference>
<dbReference type="InterPro" id="IPR001138">
    <property type="entry name" value="Zn2Cys6_DnaBD"/>
</dbReference>
<sequence length="401" mass="45621">MGPKTFLCRFPPCHARYQRKEHLRRHETQHHRRQLVQCSTCNREFGRSDILRRHLQNVHGVEERVPPMKQACISCRDQKTRCQGGPPCSKCVDRGIHCSLSRHEEQPGGYLSHPQDTLLIDDHSTQSKAGRSGKEKHYLDLYFTLFHPHWPFIHRGSFREDNETPLLVQSMIVIGLWVSNELDAQSKAVDLHNVLSSAIHQQKEIWDASISKDASSTCSWPIPTYQAILLHLIFAVLHKGSGVLGLDLKPSLTPVDADLLYRLVASCQKLGMLYYPNMLRRFGQTDLASYVWVSIEEIKRFNMALFKVCRAFSSSSEHGSSIDSSYMNMAGAAASRKLYARDLQFPLPSNTPLWNAVSREEWVSAATEDVCRISLDDTLEVEWISNSAKVLELIETPHVFG</sequence>
<dbReference type="CDD" id="cd00067">
    <property type="entry name" value="GAL4"/>
    <property type="match status" value="1"/>
</dbReference>
<evidence type="ECO:0000256" key="3">
    <source>
        <dbReference type="ARBA" id="ARBA00023015"/>
    </source>
</evidence>
<dbReference type="SMART" id="SM00066">
    <property type="entry name" value="GAL4"/>
    <property type="match status" value="1"/>
</dbReference>
<dbReference type="GO" id="GO:0008270">
    <property type="term" value="F:zinc ion binding"/>
    <property type="evidence" value="ECO:0007669"/>
    <property type="project" value="UniProtKB-KW"/>
</dbReference>
<dbReference type="Pfam" id="PF04082">
    <property type="entry name" value="Fungal_trans"/>
    <property type="match status" value="1"/>
</dbReference>
<keyword evidence="3" id="KW-0805">Transcription regulation</keyword>
<dbReference type="PROSITE" id="PS00028">
    <property type="entry name" value="ZINC_FINGER_C2H2_1"/>
    <property type="match status" value="2"/>
</dbReference>
<keyword evidence="1" id="KW-0479">Metal-binding</keyword>
<evidence type="ECO:0000256" key="5">
    <source>
        <dbReference type="ARBA" id="ARBA00023163"/>
    </source>
</evidence>
<dbReference type="EMBL" id="ML743630">
    <property type="protein sequence ID" value="KAE8132570.1"/>
    <property type="molecule type" value="Genomic_DNA"/>
</dbReference>
<dbReference type="PANTHER" id="PTHR47660">
    <property type="entry name" value="TRANSCRIPTION FACTOR WITH C2H2 AND ZN(2)-CYS(6) DNA BINDING DOMAIN (EUROFUNG)-RELATED-RELATED"/>
    <property type="match status" value="1"/>
</dbReference>
<gene>
    <name evidence="10" type="ORF">BDV38DRAFT_296950</name>
</gene>
<dbReference type="InterPro" id="IPR013087">
    <property type="entry name" value="Znf_C2H2_type"/>
</dbReference>
<organism evidence="10 11">
    <name type="scientific">Aspergillus pseudotamarii</name>
    <dbReference type="NCBI Taxonomy" id="132259"/>
    <lineage>
        <taxon>Eukaryota</taxon>
        <taxon>Fungi</taxon>
        <taxon>Dikarya</taxon>
        <taxon>Ascomycota</taxon>
        <taxon>Pezizomycotina</taxon>
        <taxon>Eurotiomycetes</taxon>
        <taxon>Eurotiomycetidae</taxon>
        <taxon>Eurotiales</taxon>
        <taxon>Aspergillaceae</taxon>
        <taxon>Aspergillus</taxon>
        <taxon>Aspergillus subgen. Circumdati</taxon>
    </lineage>
</organism>
<evidence type="ECO:0000259" key="8">
    <source>
        <dbReference type="PROSITE" id="PS50048"/>
    </source>
</evidence>
<dbReference type="AlphaFoldDB" id="A0A5N6SFU3"/>
<evidence type="ECO:0000256" key="1">
    <source>
        <dbReference type="ARBA" id="ARBA00022723"/>
    </source>
</evidence>
<dbReference type="Gene3D" id="4.10.240.10">
    <property type="entry name" value="Zn(2)-C6 fungal-type DNA-binding domain"/>
    <property type="match status" value="1"/>
</dbReference>
<evidence type="ECO:0008006" key="12">
    <source>
        <dbReference type="Google" id="ProtNLM"/>
    </source>
</evidence>
<dbReference type="PROSITE" id="PS50157">
    <property type="entry name" value="ZINC_FINGER_C2H2_2"/>
    <property type="match status" value="1"/>
</dbReference>
<dbReference type="RefSeq" id="XP_031908633.1">
    <property type="nucleotide sequence ID" value="XM_032063044.1"/>
</dbReference>
<dbReference type="Pfam" id="PF00172">
    <property type="entry name" value="Zn_clus"/>
    <property type="match status" value="1"/>
</dbReference>
<keyword evidence="5" id="KW-0804">Transcription</keyword>
<dbReference type="InterPro" id="IPR036236">
    <property type="entry name" value="Znf_C2H2_sf"/>
</dbReference>
<accession>A0A5N6SFU3</accession>
<dbReference type="SUPFAM" id="SSF57667">
    <property type="entry name" value="beta-beta-alpha zinc fingers"/>
    <property type="match status" value="1"/>
</dbReference>
<feature type="domain" description="Zn(2)-C6 fungal-type" evidence="8">
    <location>
        <begin position="71"/>
        <end position="100"/>
    </location>
</feature>
<dbReference type="PANTHER" id="PTHR47660:SF7">
    <property type="entry name" value="TRANSCRIPTION FACTOR WITH C2H2 AND ZN(2)-CYS(6) DNA BINDING DOMAIN (EUROFUNG)"/>
    <property type="match status" value="1"/>
</dbReference>
<dbReference type="GO" id="GO:0009893">
    <property type="term" value="P:positive regulation of metabolic process"/>
    <property type="evidence" value="ECO:0007669"/>
    <property type="project" value="UniProtKB-ARBA"/>
</dbReference>
<dbReference type="SUPFAM" id="SSF57701">
    <property type="entry name" value="Zn2/Cys6 DNA-binding domain"/>
    <property type="match status" value="1"/>
</dbReference>
<evidence type="ECO:0000313" key="11">
    <source>
        <dbReference type="Proteomes" id="UP000325672"/>
    </source>
</evidence>
<keyword evidence="4" id="KW-0238">DNA-binding</keyword>
<keyword evidence="7" id="KW-0863">Zinc-finger</keyword>
<dbReference type="SMART" id="SM00355">
    <property type="entry name" value="ZnF_C2H2"/>
    <property type="match status" value="2"/>
</dbReference>
<dbReference type="GeneID" id="43647254"/>
<reference evidence="10 11" key="1">
    <citation type="submission" date="2019-04" db="EMBL/GenBank/DDBJ databases">
        <title>Friends and foes A comparative genomics study of 23 Aspergillus species from section Flavi.</title>
        <authorList>
            <consortium name="DOE Joint Genome Institute"/>
            <person name="Kjaerbolling I."/>
            <person name="Vesth T."/>
            <person name="Frisvad J.C."/>
            <person name="Nybo J.L."/>
            <person name="Theobald S."/>
            <person name="Kildgaard S."/>
            <person name="Isbrandt T."/>
            <person name="Kuo A."/>
            <person name="Sato A."/>
            <person name="Lyhne E.K."/>
            <person name="Kogle M.E."/>
            <person name="Wiebenga A."/>
            <person name="Kun R.S."/>
            <person name="Lubbers R.J."/>
            <person name="Makela M.R."/>
            <person name="Barry K."/>
            <person name="Chovatia M."/>
            <person name="Clum A."/>
            <person name="Daum C."/>
            <person name="Haridas S."/>
            <person name="He G."/>
            <person name="LaButti K."/>
            <person name="Lipzen A."/>
            <person name="Mondo S."/>
            <person name="Riley R."/>
            <person name="Salamov A."/>
            <person name="Simmons B.A."/>
            <person name="Magnuson J.K."/>
            <person name="Henrissat B."/>
            <person name="Mortensen U.H."/>
            <person name="Larsen T.O."/>
            <person name="Devries R.P."/>
            <person name="Grigoriev I.V."/>
            <person name="Machida M."/>
            <person name="Baker S.E."/>
            <person name="Andersen M.R."/>
        </authorList>
    </citation>
    <scope>NUCLEOTIDE SEQUENCE [LARGE SCALE GENOMIC DNA]</scope>
    <source>
        <strain evidence="10 11">CBS 117625</strain>
    </source>
</reference>
<dbReference type="OrthoDB" id="10261408at2759"/>
<evidence type="ECO:0000256" key="2">
    <source>
        <dbReference type="ARBA" id="ARBA00022833"/>
    </source>
</evidence>
<dbReference type="InterPro" id="IPR007219">
    <property type="entry name" value="XnlR_reg_dom"/>
</dbReference>